<accession>A0ABD6A3E7</accession>
<protein>
    <submittedName>
        <fullName evidence="3">DUF6293 family protein</fullName>
    </submittedName>
</protein>
<dbReference type="RefSeq" id="WP_340696307.1">
    <property type="nucleotide sequence ID" value="NZ_JBHTAT010000004.1"/>
</dbReference>
<evidence type="ECO:0000259" key="2">
    <source>
        <dbReference type="Pfam" id="PF24989"/>
    </source>
</evidence>
<gene>
    <name evidence="3" type="ORF">ACFQKE_17520</name>
</gene>
<feature type="domain" description="HFX-2341-like N-terminal" evidence="1">
    <location>
        <begin position="4"/>
        <end position="151"/>
    </location>
</feature>
<dbReference type="InterPro" id="IPR046260">
    <property type="entry name" value="HFX_2341-like_N"/>
</dbReference>
<dbReference type="GeneID" id="96955349"/>
<comment type="caution">
    <text evidence="3">The sequence shown here is derived from an EMBL/GenBank/DDBJ whole genome shotgun (WGS) entry which is preliminary data.</text>
</comment>
<name>A0ABD6A3E7_9EURY</name>
<dbReference type="AlphaFoldDB" id="A0ABD6A3E7"/>
<keyword evidence="4" id="KW-1185">Reference proteome</keyword>
<dbReference type="InterPro" id="IPR056678">
    <property type="entry name" value="DUF7776"/>
</dbReference>
<dbReference type="EMBL" id="JBHTAT010000004">
    <property type="protein sequence ID" value="MFC7257060.1"/>
    <property type="molecule type" value="Genomic_DNA"/>
</dbReference>
<organism evidence="3 4">
    <name type="scientific">Haloplanus litoreus</name>
    <dbReference type="NCBI Taxonomy" id="767515"/>
    <lineage>
        <taxon>Archaea</taxon>
        <taxon>Methanobacteriati</taxon>
        <taxon>Methanobacteriota</taxon>
        <taxon>Stenosarchaea group</taxon>
        <taxon>Halobacteria</taxon>
        <taxon>Halobacteriales</taxon>
        <taxon>Haloferacaceae</taxon>
        <taxon>Haloplanus</taxon>
    </lineage>
</organism>
<evidence type="ECO:0000259" key="1">
    <source>
        <dbReference type="Pfam" id="PF19810"/>
    </source>
</evidence>
<sequence>MTERVHFIPVGFDFDRLIYPISKGQMEADRVVLITHEGDPDDDATDRAAELASNMTNRLEDSFELIDVEVEHEPIDIEELYEYETLYPMAHEYILDELEAGNEVFVNISSMPRTTAFAFATAADSIIAEYQSEVKGIRDMLHTYYVAPDKYLVLEMIDALEDAKDLFEKMSEDLRVHPQYTNIRDLLNKIDENGVTKGARDLDGQMYVEFPSSPRSDVEDFEETILNFLAEKDPIKSTSALAEQLAEEVGEEYDESFRSRVQYNVSKLDEKGYVDREKEGNRLETQLSTMGRMWVETHRG</sequence>
<dbReference type="Proteomes" id="UP001596434">
    <property type="component" value="Unassembled WGS sequence"/>
</dbReference>
<dbReference type="Pfam" id="PF19810">
    <property type="entry name" value="HFX_2341_N"/>
    <property type="match status" value="1"/>
</dbReference>
<feature type="domain" description="DUF7776" evidence="2">
    <location>
        <begin position="157"/>
        <end position="212"/>
    </location>
</feature>
<evidence type="ECO:0000313" key="4">
    <source>
        <dbReference type="Proteomes" id="UP001596434"/>
    </source>
</evidence>
<evidence type="ECO:0000313" key="3">
    <source>
        <dbReference type="EMBL" id="MFC7257060.1"/>
    </source>
</evidence>
<reference evidence="3 4" key="1">
    <citation type="journal article" date="2019" name="Int. J. Syst. Evol. Microbiol.">
        <title>The Global Catalogue of Microorganisms (GCM) 10K type strain sequencing project: providing services to taxonomists for standard genome sequencing and annotation.</title>
        <authorList>
            <consortium name="The Broad Institute Genomics Platform"/>
            <consortium name="The Broad Institute Genome Sequencing Center for Infectious Disease"/>
            <person name="Wu L."/>
            <person name="Ma J."/>
        </authorList>
    </citation>
    <scope>NUCLEOTIDE SEQUENCE [LARGE SCALE GENOMIC DNA]</scope>
    <source>
        <strain evidence="3 4">GX21</strain>
    </source>
</reference>
<dbReference type="Pfam" id="PF24989">
    <property type="entry name" value="DUF7776"/>
    <property type="match status" value="1"/>
</dbReference>
<proteinExistence type="predicted"/>
<dbReference type="Gene3D" id="3.40.50.11700">
    <property type="match status" value="1"/>
</dbReference>